<dbReference type="InterPro" id="IPR006603">
    <property type="entry name" value="PQ-loop_rpt"/>
</dbReference>
<feature type="region of interest" description="Disordered" evidence="11">
    <location>
        <begin position="75"/>
        <end position="130"/>
    </location>
</feature>
<evidence type="ECO:0000256" key="12">
    <source>
        <dbReference type="SAM" id="Phobius"/>
    </source>
</evidence>
<keyword evidence="3" id="KW-0813">Transport</keyword>
<keyword evidence="6" id="KW-0769">Symport</keyword>
<reference evidence="13" key="1">
    <citation type="submission" date="2020-10" db="EMBL/GenBank/DDBJ databases">
        <title>Feather gene expression reveals the developmental basis of iridescence in African starlings.</title>
        <authorList>
            <person name="Rubenstein D.R."/>
        </authorList>
    </citation>
    <scope>NUCLEOTIDE SEQUENCE</scope>
    <source>
        <strain evidence="13">SS15</strain>
        <tissue evidence="13">Liver</tissue>
    </source>
</reference>
<dbReference type="GO" id="GO:0015184">
    <property type="term" value="F:L-cystine transmembrane transporter activity"/>
    <property type="evidence" value="ECO:0007669"/>
    <property type="project" value="TreeGrafter"/>
</dbReference>
<accession>A0A835NW74</accession>
<feature type="non-terminal residue" evidence="13">
    <location>
        <position position="543"/>
    </location>
</feature>
<evidence type="ECO:0000256" key="11">
    <source>
        <dbReference type="SAM" id="MobiDB-lite"/>
    </source>
</evidence>
<evidence type="ECO:0000256" key="2">
    <source>
        <dbReference type="ARBA" id="ARBA00006855"/>
    </source>
</evidence>
<dbReference type="PANTHER" id="PTHR13131">
    <property type="entry name" value="CYSTINOSIN"/>
    <property type="match status" value="1"/>
</dbReference>
<feature type="non-terminal residue" evidence="13">
    <location>
        <position position="1"/>
    </location>
</feature>
<dbReference type="PANTHER" id="PTHR13131:SF5">
    <property type="entry name" value="CYSTINOSIN"/>
    <property type="match status" value="1"/>
</dbReference>
<evidence type="ECO:0000256" key="9">
    <source>
        <dbReference type="ARBA" id="ARBA00023228"/>
    </source>
</evidence>
<evidence type="ECO:0000256" key="3">
    <source>
        <dbReference type="ARBA" id="ARBA00022448"/>
    </source>
</evidence>
<dbReference type="EMBL" id="JADDUC020000024">
    <property type="protein sequence ID" value="KAI1231783.1"/>
    <property type="molecule type" value="Genomic_DNA"/>
</dbReference>
<dbReference type="SMART" id="SM00679">
    <property type="entry name" value="CTNS"/>
    <property type="match status" value="2"/>
</dbReference>
<keyword evidence="8 12" id="KW-0472">Membrane</keyword>
<evidence type="ECO:0000256" key="5">
    <source>
        <dbReference type="ARBA" id="ARBA00022737"/>
    </source>
</evidence>
<keyword evidence="15" id="KW-1185">Reference proteome</keyword>
<feature type="transmembrane region" description="Helical" evidence="12">
    <location>
        <begin position="340"/>
        <end position="359"/>
    </location>
</feature>
<dbReference type="Proteomes" id="UP000618051">
    <property type="component" value="Unassembled WGS sequence"/>
</dbReference>
<feature type="transmembrane region" description="Helical" evidence="12">
    <location>
        <begin position="296"/>
        <end position="320"/>
    </location>
</feature>
<comment type="caution">
    <text evidence="13">The sequence shown here is derived from an EMBL/GenBank/DDBJ whole genome shotgun (WGS) entry which is preliminary data.</text>
</comment>
<name>A0A835NW74_9PASS</name>
<dbReference type="GO" id="GO:0015293">
    <property type="term" value="F:symporter activity"/>
    <property type="evidence" value="ECO:0007669"/>
    <property type="project" value="UniProtKB-KW"/>
</dbReference>
<comment type="similarity">
    <text evidence="2">Belongs to the cystinosin family.</text>
</comment>
<sequence>RCLHRCRAQVNAQHTGGPRPARRGHEGMAVSLPSTDRRNNTHRAEPRTAPGAAGTGQERDLDFALRLKGRTGTALDTEIGGFPPAPRYRRLGSGAFQSTGYSAPPELRWKGRQDYESQRASRRGASDEGLAGARGLPRFVVPRIGVGRVRHRSSAELFHHEDAMPAPRSAEPLAGAAGAWRAPLNETLVITLNITHSSKHSTIVELPGEVQFPAGHTKADFQVKADDVGQVTVYLYAKNSNLTGPRIQFQVIHSIIVRYADEVIGWIYFLAWSISFYPQLFENWRRKSVVGLSFDFLALNLTGFIAYSVFNVGLFWIPLIKEEFLVSYPSGVNPVAINDVFFSLHAVALSLLAIIQCCIYERAGQKVSKIVVGLLALAWIFTFTMLFLAAAEVMTWLQFLFCFSYIKLAVTLIKYFPQAYMNFRRKSTEGWSIGNVFLDFTGGSFSLLQMFLQSYNNDEWKLIFGDPTKFGLGVFSIAFDIVFMAQHYCLYRRRGLYISLPTPSSADDGLGHHGLLHSLLQGLPGHQQPYHLLIPFGQPLPGL</sequence>
<dbReference type="Pfam" id="PF04193">
    <property type="entry name" value="PQ-loop"/>
    <property type="match status" value="2"/>
</dbReference>
<feature type="region of interest" description="Disordered" evidence="11">
    <location>
        <begin position="9"/>
        <end position="58"/>
    </location>
</feature>
<evidence type="ECO:0000256" key="4">
    <source>
        <dbReference type="ARBA" id="ARBA00022692"/>
    </source>
</evidence>
<reference evidence="14 15" key="2">
    <citation type="journal article" date="2021" name="J. Hered.">
        <title>Feather Gene Expression Elucidates the Developmental Basis of Plumage Iridescence in African Starlings.</title>
        <authorList>
            <person name="Rubenstein D.R."/>
            <person name="Corvelo A."/>
            <person name="MacManes M.D."/>
            <person name="Maia R."/>
            <person name="Narzisi G."/>
            <person name="Rousaki A."/>
            <person name="Vandenabeele P."/>
            <person name="Shawkey M.D."/>
            <person name="Solomon J."/>
        </authorList>
    </citation>
    <scope>NUCLEOTIDE SEQUENCE [LARGE SCALE GENOMIC DNA]</scope>
    <source>
        <strain evidence="14">SS15</strain>
    </source>
</reference>
<keyword evidence="4 12" id="KW-0812">Transmembrane</keyword>
<evidence type="ECO:0000313" key="13">
    <source>
        <dbReference type="EMBL" id="KAG0124508.1"/>
    </source>
</evidence>
<dbReference type="NCBIfam" id="TIGR00951">
    <property type="entry name" value="2A43"/>
    <property type="match status" value="1"/>
</dbReference>
<comment type="subcellular location">
    <subcellularLocation>
        <location evidence="1">Lysosome membrane</location>
        <topology evidence="1">Multi-pass membrane protein</topology>
    </subcellularLocation>
</comment>
<keyword evidence="5" id="KW-0677">Repeat</keyword>
<keyword evidence="7 12" id="KW-1133">Transmembrane helix</keyword>
<organism evidence="13">
    <name type="scientific">Lamprotornis superbus</name>
    <dbReference type="NCBI Taxonomy" id="245042"/>
    <lineage>
        <taxon>Eukaryota</taxon>
        <taxon>Metazoa</taxon>
        <taxon>Chordata</taxon>
        <taxon>Craniata</taxon>
        <taxon>Vertebrata</taxon>
        <taxon>Euteleostomi</taxon>
        <taxon>Archelosauria</taxon>
        <taxon>Archosauria</taxon>
        <taxon>Dinosauria</taxon>
        <taxon>Saurischia</taxon>
        <taxon>Theropoda</taxon>
        <taxon>Coelurosauria</taxon>
        <taxon>Aves</taxon>
        <taxon>Neognathae</taxon>
        <taxon>Neoaves</taxon>
        <taxon>Telluraves</taxon>
        <taxon>Australaves</taxon>
        <taxon>Passeriformes</taxon>
        <taxon>Sturnidae</taxon>
        <taxon>Lamprotornis</taxon>
    </lineage>
</organism>
<gene>
    <name evidence="14" type="ORF">IHE44_0007419</name>
    <name evidence="13" type="ORF">IHE44_006251</name>
</gene>
<dbReference type="AlphaFoldDB" id="A0A835NW74"/>
<evidence type="ECO:0000256" key="10">
    <source>
        <dbReference type="ARBA" id="ARBA00048473"/>
    </source>
</evidence>
<keyword evidence="9" id="KW-0458">Lysosome</keyword>
<dbReference type="FunFam" id="1.20.1280.290:FF:000022">
    <property type="entry name" value="Cystinosin homolog"/>
    <property type="match status" value="1"/>
</dbReference>
<feature type="transmembrane region" description="Helical" evidence="12">
    <location>
        <begin position="436"/>
        <end position="452"/>
    </location>
</feature>
<evidence type="ECO:0000313" key="15">
    <source>
        <dbReference type="Proteomes" id="UP000618051"/>
    </source>
</evidence>
<dbReference type="OrthoDB" id="75720at2759"/>
<dbReference type="Gene3D" id="1.20.1280.290">
    <property type="match status" value="2"/>
</dbReference>
<dbReference type="FunFam" id="1.20.1280.290:FF:000016">
    <property type="entry name" value="Cystinosin homolog"/>
    <property type="match status" value="1"/>
</dbReference>
<dbReference type="EMBL" id="JADDUC010000024">
    <property type="protein sequence ID" value="KAG0124508.1"/>
    <property type="molecule type" value="Genomic_DNA"/>
</dbReference>
<protein>
    <submittedName>
        <fullName evidence="13">Cystinosin</fullName>
    </submittedName>
</protein>
<feature type="compositionally biased region" description="Basic and acidic residues" evidence="11">
    <location>
        <begin position="35"/>
        <end position="46"/>
    </location>
</feature>
<evidence type="ECO:0000256" key="1">
    <source>
        <dbReference type="ARBA" id="ARBA00004155"/>
    </source>
</evidence>
<evidence type="ECO:0000313" key="14">
    <source>
        <dbReference type="EMBL" id="KAI1231783.1"/>
    </source>
</evidence>
<feature type="transmembrane region" description="Helical" evidence="12">
    <location>
        <begin position="396"/>
        <end position="416"/>
    </location>
</feature>
<feature type="compositionally biased region" description="Basic and acidic residues" evidence="11">
    <location>
        <begin position="107"/>
        <end position="119"/>
    </location>
</feature>
<evidence type="ECO:0000256" key="7">
    <source>
        <dbReference type="ARBA" id="ARBA00022989"/>
    </source>
</evidence>
<feature type="transmembrane region" description="Helical" evidence="12">
    <location>
        <begin position="263"/>
        <end position="284"/>
    </location>
</feature>
<evidence type="ECO:0000256" key="6">
    <source>
        <dbReference type="ARBA" id="ARBA00022847"/>
    </source>
</evidence>
<dbReference type="InterPro" id="IPR005282">
    <property type="entry name" value="LC_transporter"/>
</dbReference>
<comment type="catalytic activity">
    <reaction evidence="10">
        <text>L-cystine(out) + H(+)(out) = L-cystine(in) + H(+)(in)</text>
        <dbReference type="Rhea" id="RHEA:66172"/>
        <dbReference type="ChEBI" id="CHEBI:15378"/>
        <dbReference type="ChEBI" id="CHEBI:35491"/>
    </reaction>
    <physiologicalReaction direction="left-to-right" evidence="10">
        <dbReference type="Rhea" id="RHEA:66173"/>
    </physiologicalReaction>
</comment>
<evidence type="ECO:0000256" key="8">
    <source>
        <dbReference type="ARBA" id="ARBA00023136"/>
    </source>
</evidence>
<reference evidence="14" key="3">
    <citation type="submission" date="2022-01" db="EMBL/GenBank/DDBJ databases">
        <authorList>
            <person name="Rubenstein D.R."/>
        </authorList>
    </citation>
    <scope>NUCLEOTIDE SEQUENCE</scope>
    <source>
        <strain evidence="14">SS15</strain>
        <tissue evidence="14">Liver</tissue>
    </source>
</reference>
<dbReference type="GO" id="GO:0005765">
    <property type="term" value="C:lysosomal membrane"/>
    <property type="evidence" value="ECO:0007669"/>
    <property type="project" value="UniProtKB-SubCell"/>
</dbReference>
<feature type="transmembrane region" description="Helical" evidence="12">
    <location>
        <begin position="371"/>
        <end position="390"/>
    </location>
</feature>
<proteinExistence type="inferred from homology"/>
<feature type="transmembrane region" description="Helical" evidence="12">
    <location>
        <begin position="472"/>
        <end position="491"/>
    </location>
</feature>